<keyword evidence="1" id="KW-0472">Membrane</keyword>
<dbReference type="OrthoDB" id="4960523at2"/>
<dbReference type="STRING" id="598659.NAMH_1333"/>
<sequence>MKKLSDLILEYYNNPYLDALEQKRKFLLTVLKIAGVAFLAAFCFLAYYMKLDFFGALQLFAIFVGGYTVFYYFITKNYQKEFKQNVVASLISLLGEKFTYNPEGKIEPVKYDLSGLFLTTYDKYEGEDYVKGELNGISFEFSDLHTQYKTTDSKGRTHWHTIFKGTFFVSEFNKSFKGRVLVYPDYSEKLLGPFANTLQKLNSHGLEFVKMDSPEFEKEFKVYSNDQILARYVLSTSLMEKIVKFKRSINKPLYLSFKNNMVFVAVSGNNNFQAPVFKSVTDYEYVEKMIENFYFISSLVETLSLERRIWKN</sequence>
<evidence type="ECO:0000256" key="1">
    <source>
        <dbReference type="SAM" id="Phobius"/>
    </source>
</evidence>
<gene>
    <name evidence="2" type="ordered locus">NAMH_1333</name>
</gene>
<dbReference type="HOGENOM" id="CLU_064247_0_0_7"/>
<keyword evidence="1" id="KW-1133">Transmembrane helix</keyword>
<feature type="transmembrane region" description="Helical" evidence="1">
    <location>
        <begin position="26"/>
        <end position="47"/>
    </location>
</feature>
<feature type="transmembrane region" description="Helical" evidence="1">
    <location>
        <begin position="53"/>
        <end position="74"/>
    </location>
</feature>
<evidence type="ECO:0000313" key="3">
    <source>
        <dbReference type="Proteomes" id="UP000000448"/>
    </source>
</evidence>
<keyword evidence="3" id="KW-1185">Reference proteome</keyword>
<evidence type="ECO:0000313" key="2">
    <source>
        <dbReference type="EMBL" id="ACM92468.1"/>
    </source>
</evidence>
<proteinExistence type="predicted"/>
<keyword evidence="1" id="KW-0812">Transmembrane</keyword>
<dbReference type="Proteomes" id="UP000000448">
    <property type="component" value="Chromosome"/>
</dbReference>
<dbReference type="InterPro" id="IPR021484">
    <property type="entry name" value="DUF3137"/>
</dbReference>
<organism evidence="2 3">
    <name type="scientific">Nautilia profundicola (strain ATCC BAA-1463 / DSM 18972 / AmH)</name>
    <dbReference type="NCBI Taxonomy" id="598659"/>
    <lineage>
        <taxon>Bacteria</taxon>
        <taxon>Pseudomonadati</taxon>
        <taxon>Campylobacterota</taxon>
        <taxon>Epsilonproteobacteria</taxon>
        <taxon>Nautiliales</taxon>
        <taxon>Nautiliaceae</taxon>
        <taxon>Nautilia</taxon>
    </lineage>
</organism>
<dbReference type="eggNOG" id="COG0457">
    <property type="taxonomic scope" value="Bacteria"/>
</dbReference>
<protein>
    <submittedName>
        <fullName evidence="2">Galanin</fullName>
    </submittedName>
</protein>
<accession>B9L5T9</accession>
<dbReference type="RefSeq" id="WP_012663839.1">
    <property type="nucleotide sequence ID" value="NC_012115.1"/>
</dbReference>
<dbReference type="KEGG" id="nam:NAMH_1333"/>
<dbReference type="EMBL" id="CP001279">
    <property type="protein sequence ID" value="ACM92468.1"/>
    <property type="molecule type" value="Genomic_DNA"/>
</dbReference>
<dbReference type="Pfam" id="PF11335">
    <property type="entry name" value="DUF3137"/>
    <property type="match status" value="1"/>
</dbReference>
<reference evidence="2 3" key="1">
    <citation type="journal article" date="2009" name="PLoS Genet.">
        <title>Adaptations to submarine hydrothermal environments exemplified by the genome of Nautilia profundicola.</title>
        <authorList>
            <person name="Campbell B.J."/>
            <person name="Smith J.L."/>
            <person name="Hanson T.E."/>
            <person name="Klotz M.G."/>
            <person name="Stein L.Y."/>
            <person name="Lee C.K."/>
            <person name="Wu D."/>
            <person name="Robinson J.M."/>
            <person name="Khouri H.M."/>
            <person name="Eisen J.A."/>
            <person name="Cary S.C."/>
        </authorList>
    </citation>
    <scope>NUCLEOTIDE SEQUENCE [LARGE SCALE GENOMIC DNA]</scope>
    <source>
        <strain evidence="3">ATCC BAA-1463 / DSM 18972 / AmH</strain>
    </source>
</reference>
<dbReference type="AlphaFoldDB" id="B9L5T9"/>
<name>B9L5T9_NAUPA</name>